<dbReference type="AlphaFoldDB" id="A0A7C9BFY8"/>
<accession>A0A7C9BFY8</accession>
<dbReference type="GO" id="GO:0016020">
    <property type="term" value="C:membrane"/>
    <property type="evidence" value="ECO:0007669"/>
    <property type="project" value="UniProtKB-SubCell"/>
</dbReference>
<comment type="caution">
    <text evidence="7">The sequence shown here is derived from an EMBL/GenBank/DDBJ whole genome shotgun (WGS) entry which is preliminary data.</text>
</comment>
<feature type="transmembrane region" description="Helical" evidence="5">
    <location>
        <begin position="111"/>
        <end position="128"/>
    </location>
</feature>
<keyword evidence="2 5" id="KW-0812">Transmembrane</keyword>
<feature type="transmembrane region" description="Helical" evidence="5">
    <location>
        <begin position="262"/>
        <end position="281"/>
    </location>
</feature>
<evidence type="ECO:0000256" key="1">
    <source>
        <dbReference type="ARBA" id="ARBA00004141"/>
    </source>
</evidence>
<dbReference type="PANTHER" id="PTHR22911">
    <property type="entry name" value="ACYL-MALONYL CONDENSING ENZYME-RELATED"/>
    <property type="match status" value="1"/>
</dbReference>
<dbReference type="PANTHER" id="PTHR22911:SF6">
    <property type="entry name" value="SOLUTE CARRIER FAMILY 35 MEMBER G1"/>
    <property type="match status" value="1"/>
</dbReference>
<keyword evidence="4 5" id="KW-0472">Membrane</keyword>
<evidence type="ECO:0000256" key="5">
    <source>
        <dbReference type="SAM" id="Phobius"/>
    </source>
</evidence>
<dbReference type="InterPro" id="IPR037185">
    <property type="entry name" value="EmrE-like"/>
</dbReference>
<feature type="transmembrane region" description="Helical" evidence="5">
    <location>
        <begin position="166"/>
        <end position="189"/>
    </location>
</feature>
<proteinExistence type="predicted"/>
<dbReference type="SUPFAM" id="SSF103481">
    <property type="entry name" value="Multidrug resistance efflux transporter EmrE"/>
    <property type="match status" value="2"/>
</dbReference>
<feature type="domain" description="EamA" evidence="6">
    <location>
        <begin position="1"/>
        <end position="126"/>
    </location>
</feature>
<name>A0A7C9BFY8_9BACT</name>
<feature type="transmembrane region" description="Helical" evidence="5">
    <location>
        <begin position="56"/>
        <end position="76"/>
    </location>
</feature>
<organism evidence="7 8">
    <name type="scientific">Salmonirosea aquatica</name>
    <dbReference type="NCBI Taxonomy" id="2654236"/>
    <lineage>
        <taxon>Bacteria</taxon>
        <taxon>Pseudomonadati</taxon>
        <taxon>Bacteroidota</taxon>
        <taxon>Cytophagia</taxon>
        <taxon>Cytophagales</taxon>
        <taxon>Spirosomataceae</taxon>
        <taxon>Salmonirosea</taxon>
    </lineage>
</organism>
<keyword evidence="8" id="KW-1185">Reference proteome</keyword>
<feature type="transmembrane region" description="Helical" evidence="5">
    <location>
        <begin position="209"/>
        <end position="226"/>
    </location>
</feature>
<dbReference type="Gene3D" id="1.10.3730.20">
    <property type="match status" value="1"/>
</dbReference>
<evidence type="ECO:0000256" key="3">
    <source>
        <dbReference type="ARBA" id="ARBA00022989"/>
    </source>
</evidence>
<dbReference type="EMBL" id="WHLY01000002">
    <property type="protein sequence ID" value="MPR34920.1"/>
    <property type="molecule type" value="Genomic_DNA"/>
</dbReference>
<comment type="subcellular location">
    <subcellularLocation>
        <location evidence="1">Membrane</location>
        <topology evidence="1">Multi-pass membrane protein</topology>
    </subcellularLocation>
</comment>
<dbReference type="InterPro" id="IPR000620">
    <property type="entry name" value="EamA_dom"/>
</dbReference>
<dbReference type="Proteomes" id="UP000479293">
    <property type="component" value="Unassembled WGS sequence"/>
</dbReference>
<evidence type="ECO:0000256" key="2">
    <source>
        <dbReference type="ARBA" id="ARBA00022692"/>
    </source>
</evidence>
<feature type="transmembrane region" description="Helical" evidence="5">
    <location>
        <begin position="88"/>
        <end position="104"/>
    </location>
</feature>
<feature type="transmembrane region" description="Helical" evidence="5">
    <location>
        <begin position="25"/>
        <end position="44"/>
    </location>
</feature>
<reference evidence="7 8" key="1">
    <citation type="submission" date="2019-10" db="EMBL/GenBank/DDBJ databases">
        <title>Draft Genome Sequence of Cytophagaceae sp. SJW1-29.</title>
        <authorList>
            <person name="Choi A."/>
        </authorList>
    </citation>
    <scope>NUCLEOTIDE SEQUENCE [LARGE SCALE GENOMIC DNA]</scope>
    <source>
        <strain evidence="7 8">SJW1-29</strain>
    </source>
</reference>
<keyword evidence="3 5" id="KW-1133">Transmembrane helix</keyword>
<dbReference type="Pfam" id="PF00892">
    <property type="entry name" value="EamA"/>
    <property type="match status" value="1"/>
</dbReference>
<feature type="transmembrane region" description="Helical" evidence="5">
    <location>
        <begin position="134"/>
        <end position="154"/>
    </location>
</feature>
<protein>
    <submittedName>
        <fullName evidence="7">EamA family transporter</fullName>
    </submittedName>
</protein>
<evidence type="ECO:0000256" key="4">
    <source>
        <dbReference type="ARBA" id="ARBA00023136"/>
    </source>
</evidence>
<gene>
    <name evidence="7" type="ORF">GBK04_16555</name>
</gene>
<evidence type="ECO:0000259" key="6">
    <source>
        <dbReference type="Pfam" id="PF00892"/>
    </source>
</evidence>
<feature type="transmembrane region" description="Helical" evidence="5">
    <location>
        <begin position="238"/>
        <end position="256"/>
    </location>
</feature>
<evidence type="ECO:0000313" key="7">
    <source>
        <dbReference type="EMBL" id="MPR34920.1"/>
    </source>
</evidence>
<evidence type="ECO:0000313" key="8">
    <source>
        <dbReference type="Proteomes" id="UP000479293"/>
    </source>
</evidence>
<sequence>MLAAVVCFGTVGAMAKWLGRDFDTVELVFFRNLVGVVFVLVSLLNRPLQQTGGRPFLLIFRGVIGTLSLYLFFYAVQTLGLGAATTYQYSYPIFLAVLSWLFVGETLSRREWLAVFVGFAGILFVFRPDLTAPLGHHAIGLSNALFTAIAYLSIRQLSTYYDTRAIILSFMLSGILMPIVSMLAGEYLAIDGYEFLIGHFVWPVTLTHWLGFLGLGIIAMLGQYFLTVAFTFDKAGRVASVGYSNIIFAGLLGLWLGDPFPGMLTLIGMALIIGGGVLVSWRA</sequence>